<dbReference type="EMBL" id="JABSTU010000004">
    <property type="protein sequence ID" value="KAH8034194.1"/>
    <property type="molecule type" value="Genomic_DNA"/>
</dbReference>
<comment type="caution">
    <text evidence="2">The sequence shown here is derived from an EMBL/GenBank/DDBJ whole genome shotgun (WGS) entry which is preliminary data.</text>
</comment>
<reference evidence="2" key="1">
    <citation type="journal article" date="2020" name="Cell">
        <title>Large-Scale Comparative Analyses of Tick Genomes Elucidate Their Genetic Diversity and Vector Capacities.</title>
        <authorList>
            <consortium name="Tick Genome and Microbiome Consortium (TIGMIC)"/>
            <person name="Jia N."/>
            <person name="Wang J."/>
            <person name="Shi W."/>
            <person name="Du L."/>
            <person name="Sun Y."/>
            <person name="Zhan W."/>
            <person name="Jiang J.F."/>
            <person name="Wang Q."/>
            <person name="Zhang B."/>
            <person name="Ji P."/>
            <person name="Bell-Sakyi L."/>
            <person name="Cui X.M."/>
            <person name="Yuan T.T."/>
            <person name="Jiang B.G."/>
            <person name="Yang W.F."/>
            <person name="Lam T.T."/>
            <person name="Chang Q.C."/>
            <person name="Ding S.J."/>
            <person name="Wang X.J."/>
            <person name="Zhu J.G."/>
            <person name="Ruan X.D."/>
            <person name="Zhao L."/>
            <person name="Wei J.T."/>
            <person name="Ye R.Z."/>
            <person name="Que T.C."/>
            <person name="Du C.H."/>
            <person name="Zhou Y.H."/>
            <person name="Cheng J.X."/>
            <person name="Dai P.F."/>
            <person name="Guo W.B."/>
            <person name="Han X.H."/>
            <person name="Huang E.J."/>
            <person name="Li L.F."/>
            <person name="Wei W."/>
            <person name="Gao Y.C."/>
            <person name="Liu J.Z."/>
            <person name="Shao H.Z."/>
            <person name="Wang X."/>
            <person name="Wang C.C."/>
            <person name="Yang T.C."/>
            <person name="Huo Q.B."/>
            <person name="Li W."/>
            <person name="Chen H.Y."/>
            <person name="Chen S.E."/>
            <person name="Zhou L.G."/>
            <person name="Ni X.B."/>
            <person name="Tian J.H."/>
            <person name="Sheng Y."/>
            <person name="Liu T."/>
            <person name="Pan Y.S."/>
            <person name="Xia L.Y."/>
            <person name="Li J."/>
            <person name="Zhao F."/>
            <person name="Cao W.C."/>
        </authorList>
    </citation>
    <scope>NUCLEOTIDE SEQUENCE</scope>
    <source>
        <strain evidence="2">Rmic-2018</strain>
    </source>
</reference>
<evidence type="ECO:0000256" key="1">
    <source>
        <dbReference type="SAM" id="MobiDB-lite"/>
    </source>
</evidence>
<accession>A0A9J6EIP3</accession>
<keyword evidence="3" id="KW-1185">Reference proteome</keyword>
<sequence length="206" mass="22448">MQHHRTSRERLSSVSSSADTRDRRDSVDSAALASGRSRLPSGPQSSLATDQSASESERSKPSSASKGKTQVAGKSWLGGIFGKLLPKGPNQMILPDDKDPDVRACSVFGMTAIDIGIPDKLTIDAFVRADDNVVVYEEVTDEAIIERVREADDTEDQEEMHAKKPNPQVVLDALDTLRSFFCAHGDDVAMDHFFQCEGRALKLSAK</sequence>
<dbReference type="AlphaFoldDB" id="A0A9J6EIP3"/>
<evidence type="ECO:0000313" key="3">
    <source>
        <dbReference type="Proteomes" id="UP000821866"/>
    </source>
</evidence>
<name>A0A9J6EIP3_RHIMP</name>
<evidence type="ECO:0000313" key="2">
    <source>
        <dbReference type="EMBL" id="KAH8034194.1"/>
    </source>
</evidence>
<proteinExistence type="predicted"/>
<dbReference type="VEuPathDB" id="VectorBase:LOC119160912"/>
<protein>
    <submittedName>
        <fullName evidence="2">Uncharacterized protein</fullName>
    </submittedName>
</protein>
<reference evidence="2" key="2">
    <citation type="submission" date="2021-09" db="EMBL/GenBank/DDBJ databases">
        <authorList>
            <person name="Jia N."/>
            <person name="Wang J."/>
            <person name="Shi W."/>
            <person name="Du L."/>
            <person name="Sun Y."/>
            <person name="Zhan W."/>
            <person name="Jiang J."/>
            <person name="Wang Q."/>
            <person name="Zhang B."/>
            <person name="Ji P."/>
            <person name="Sakyi L.B."/>
            <person name="Cui X."/>
            <person name="Yuan T."/>
            <person name="Jiang B."/>
            <person name="Yang W."/>
            <person name="Lam T.T.-Y."/>
            <person name="Chang Q."/>
            <person name="Ding S."/>
            <person name="Wang X."/>
            <person name="Zhu J."/>
            <person name="Ruan X."/>
            <person name="Zhao L."/>
            <person name="Wei J."/>
            <person name="Que T."/>
            <person name="Du C."/>
            <person name="Cheng J."/>
            <person name="Dai P."/>
            <person name="Han X."/>
            <person name="Huang E."/>
            <person name="Gao Y."/>
            <person name="Liu J."/>
            <person name="Shao H."/>
            <person name="Ye R."/>
            <person name="Li L."/>
            <person name="Wei W."/>
            <person name="Wang X."/>
            <person name="Wang C."/>
            <person name="Huo Q."/>
            <person name="Li W."/>
            <person name="Guo W."/>
            <person name="Chen H."/>
            <person name="Chen S."/>
            <person name="Zhou L."/>
            <person name="Zhou L."/>
            <person name="Ni X."/>
            <person name="Tian J."/>
            <person name="Zhou Y."/>
            <person name="Sheng Y."/>
            <person name="Liu T."/>
            <person name="Pan Y."/>
            <person name="Xia L."/>
            <person name="Li J."/>
            <person name="Zhao F."/>
            <person name="Cao W."/>
        </authorList>
    </citation>
    <scope>NUCLEOTIDE SEQUENCE</scope>
    <source>
        <strain evidence="2">Rmic-2018</strain>
        <tissue evidence="2">Larvae</tissue>
    </source>
</reference>
<gene>
    <name evidence="2" type="ORF">HPB51_021605</name>
</gene>
<dbReference type="Proteomes" id="UP000821866">
    <property type="component" value="Chromosome 2"/>
</dbReference>
<feature type="region of interest" description="Disordered" evidence="1">
    <location>
        <begin position="1"/>
        <end position="71"/>
    </location>
</feature>
<feature type="compositionally biased region" description="Polar residues" evidence="1">
    <location>
        <begin position="42"/>
        <end position="51"/>
    </location>
</feature>
<organism evidence="2 3">
    <name type="scientific">Rhipicephalus microplus</name>
    <name type="common">Cattle tick</name>
    <name type="synonym">Boophilus microplus</name>
    <dbReference type="NCBI Taxonomy" id="6941"/>
    <lineage>
        <taxon>Eukaryota</taxon>
        <taxon>Metazoa</taxon>
        <taxon>Ecdysozoa</taxon>
        <taxon>Arthropoda</taxon>
        <taxon>Chelicerata</taxon>
        <taxon>Arachnida</taxon>
        <taxon>Acari</taxon>
        <taxon>Parasitiformes</taxon>
        <taxon>Ixodida</taxon>
        <taxon>Ixodoidea</taxon>
        <taxon>Ixodidae</taxon>
        <taxon>Rhipicephalinae</taxon>
        <taxon>Rhipicephalus</taxon>
        <taxon>Boophilus</taxon>
    </lineage>
</organism>